<comment type="caution">
    <text evidence="4">The sequence shown here is derived from an EMBL/GenBank/DDBJ whole genome shotgun (WGS) entry which is preliminary data.</text>
</comment>
<dbReference type="SUPFAM" id="SSF51735">
    <property type="entry name" value="NAD(P)-binding Rossmann-fold domains"/>
    <property type="match status" value="1"/>
</dbReference>
<name>A0A4R4RT41_9ACTN</name>
<keyword evidence="5" id="KW-1185">Reference proteome</keyword>
<dbReference type="InterPro" id="IPR036291">
    <property type="entry name" value="NAD(P)-bd_dom_sf"/>
</dbReference>
<dbReference type="OrthoDB" id="5180065at2"/>
<evidence type="ECO:0000259" key="3">
    <source>
        <dbReference type="Pfam" id="PF05368"/>
    </source>
</evidence>
<dbReference type="PANTHER" id="PTHR42748:SF7">
    <property type="entry name" value="NMRA LIKE REDOX SENSOR 1-RELATED"/>
    <property type="match status" value="1"/>
</dbReference>
<keyword evidence="2" id="KW-0521">NADP</keyword>
<dbReference type="InterPro" id="IPR051164">
    <property type="entry name" value="NmrA-like_oxidored"/>
</dbReference>
<evidence type="ECO:0000313" key="5">
    <source>
        <dbReference type="Proteomes" id="UP000295621"/>
    </source>
</evidence>
<dbReference type="Pfam" id="PF05368">
    <property type="entry name" value="NmrA"/>
    <property type="match status" value="1"/>
</dbReference>
<gene>
    <name evidence="4" type="ORF">E1212_10190</name>
</gene>
<proteinExistence type="inferred from homology"/>
<sequence length="317" mass="34063">MTEQKIIVVVGATGQQGGGVARAILDDPEKRFAVRALTRRPDSDAAKALAAAGAEVVAADLDDEASVRAALDGAYGGFFVTAFWEYNSVEREQAHARALANGAAAAGLRHVIWSTLPDTREHIAPDDHRAPTLAGGYKVPHFDSKGEADAFFAEAGVPTTYLSTTFYFDSFIDYFPPSRDEDGVLALRLPMGEAKLPGIAAEDIGRTAFAIFARGPEEFAGQTVSISGENLTGEEYAAAFSRALGETVEYRPLSLDQVRAQPTPGSDDFANMFFFYAEHQDVFAGARDPEQVRKLHPQLQDFAGWLAAHRDAFTGGA</sequence>
<dbReference type="AlphaFoldDB" id="A0A4R4RT41"/>
<organism evidence="4 5">
    <name type="scientific">Jiangella ureilytica</name>
    <dbReference type="NCBI Taxonomy" id="2530374"/>
    <lineage>
        <taxon>Bacteria</taxon>
        <taxon>Bacillati</taxon>
        <taxon>Actinomycetota</taxon>
        <taxon>Actinomycetes</taxon>
        <taxon>Jiangellales</taxon>
        <taxon>Jiangellaceae</taxon>
        <taxon>Jiangella</taxon>
    </lineage>
</organism>
<evidence type="ECO:0000313" key="4">
    <source>
        <dbReference type="EMBL" id="TDC51972.1"/>
    </source>
</evidence>
<protein>
    <submittedName>
        <fullName evidence="4">NmrA/HSCARG family protein</fullName>
    </submittedName>
</protein>
<evidence type="ECO:0000256" key="1">
    <source>
        <dbReference type="ARBA" id="ARBA00006328"/>
    </source>
</evidence>
<dbReference type="InterPro" id="IPR008030">
    <property type="entry name" value="NmrA-like"/>
</dbReference>
<accession>A0A4R4RT41</accession>
<dbReference type="Gene3D" id="3.90.25.10">
    <property type="entry name" value="UDP-galactose 4-epimerase, domain 1"/>
    <property type="match status" value="1"/>
</dbReference>
<dbReference type="EMBL" id="SMKL01000018">
    <property type="protein sequence ID" value="TDC51972.1"/>
    <property type="molecule type" value="Genomic_DNA"/>
</dbReference>
<comment type="similarity">
    <text evidence="1">Belongs to the NmrA-type oxidoreductase family.</text>
</comment>
<feature type="domain" description="NmrA-like" evidence="3">
    <location>
        <begin position="4"/>
        <end position="306"/>
    </location>
</feature>
<reference evidence="4 5" key="1">
    <citation type="submission" date="2019-02" db="EMBL/GenBank/DDBJ databases">
        <title>Draft genome sequences of novel Actinobacteria.</title>
        <authorList>
            <person name="Sahin N."/>
            <person name="Ay H."/>
            <person name="Saygin H."/>
        </authorList>
    </citation>
    <scope>NUCLEOTIDE SEQUENCE [LARGE SCALE GENOMIC DNA]</scope>
    <source>
        <strain evidence="4 5">KC603</strain>
    </source>
</reference>
<dbReference type="PANTHER" id="PTHR42748">
    <property type="entry name" value="NITROGEN METABOLITE REPRESSION PROTEIN NMRA FAMILY MEMBER"/>
    <property type="match status" value="1"/>
</dbReference>
<dbReference type="CDD" id="cd05251">
    <property type="entry name" value="NmrA_like_SDR_a"/>
    <property type="match status" value="1"/>
</dbReference>
<evidence type="ECO:0000256" key="2">
    <source>
        <dbReference type="ARBA" id="ARBA00022857"/>
    </source>
</evidence>
<dbReference type="RefSeq" id="WP_131981941.1">
    <property type="nucleotide sequence ID" value="NZ_SMKL01000018.1"/>
</dbReference>
<dbReference type="Gene3D" id="3.40.50.720">
    <property type="entry name" value="NAD(P)-binding Rossmann-like Domain"/>
    <property type="match status" value="1"/>
</dbReference>
<dbReference type="Proteomes" id="UP000295621">
    <property type="component" value="Unassembled WGS sequence"/>
</dbReference>